<name>A0A0B7AJ16_9EUPU</name>
<accession>A0A0B7AJ16</accession>
<protein>
    <submittedName>
        <fullName evidence="1">Uncharacterized protein</fullName>
    </submittedName>
</protein>
<sequence length="62" mass="7208">MNIFDNETDIHDPVEMMMMIFHVYFVHTCEHHSRSSLVVRELASFASGLGSISQLVRKLFRP</sequence>
<proteinExistence type="predicted"/>
<gene>
    <name evidence="1" type="primary">ORF122979</name>
</gene>
<organism evidence="1">
    <name type="scientific">Arion vulgaris</name>
    <dbReference type="NCBI Taxonomy" id="1028688"/>
    <lineage>
        <taxon>Eukaryota</taxon>
        <taxon>Metazoa</taxon>
        <taxon>Spiralia</taxon>
        <taxon>Lophotrochozoa</taxon>
        <taxon>Mollusca</taxon>
        <taxon>Gastropoda</taxon>
        <taxon>Heterobranchia</taxon>
        <taxon>Euthyneura</taxon>
        <taxon>Panpulmonata</taxon>
        <taxon>Eupulmonata</taxon>
        <taxon>Stylommatophora</taxon>
        <taxon>Helicina</taxon>
        <taxon>Arionoidea</taxon>
        <taxon>Arionidae</taxon>
        <taxon>Arion</taxon>
    </lineage>
</organism>
<reference evidence="1" key="1">
    <citation type="submission" date="2014-12" db="EMBL/GenBank/DDBJ databases">
        <title>Insight into the proteome of Arion vulgaris.</title>
        <authorList>
            <person name="Aradska J."/>
            <person name="Bulat T."/>
            <person name="Smidak R."/>
            <person name="Sarate P."/>
            <person name="Gangsoo J."/>
            <person name="Sialana F."/>
            <person name="Bilban M."/>
            <person name="Lubec G."/>
        </authorList>
    </citation>
    <scope>NUCLEOTIDE SEQUENCE</scope>
    <source>
        <tissue evidence="1">Skin</tissue>
    </source>
</reference>
<evidence type="ECO:0000313" key="1">
    <source>
        <dbReference type="EMBL" id="CEK80838.1"/>
    </source>
</evidence>
<dbReference type="AlphaFoldDB" id="A0A0B7AJ16"/>
<dbReference type="EMBL" id="HACG01033973">
    <property type="protein sequence ID" value="CEK80838.1"/>
    <property type="molecule type" value="Transcribed_RNA"/>
</dbReference>